<dbReference type="InterPro" id="IPR035963">
    <property type="entry name" value="FERM_2"/>
</dbReference>
<evidence type="ECO:0000256" key="1">
    <source>
        <dbReference type="ARBA" id="ARBA00004496"/>
    </source>
</evidence>
<dbReference type="SUPFAM" id="SSF47031">
    <property type="entry name" value="Second domain of FERM"/>
    <property type="match status" value="2"/>
</dbReference>
<dbReference type="Pfam" id="PF00784">
    <property type="entry name" value="MyTH4"/>
    <property type="match status" value="1"/>
</dbReference>
<dbReference type="Gene3D" id="3.10.20.90">
    <property type="entry name" value="Phosphatidylinositol 3-kinase Catalytic Subunit, Chain A, domain 1"/>
    <property type="match status" value="1"/>
</dbReference>
<dbReference type="PANTHER" id="PTHR22692:SF33">
    <property type="entry name" value="MYOSIN"/>
    <property type="match status" value="1"/>
</dbReference>
<reference evidence="11" key="1">
    <citation type="submission" date="2019-08" db="EMBL/GenBank/DDBJ databases">
        <title>The improved chromosome-level genome for the pearl oyster Pinctada fucata martensii using PacBio sequencing and Hi-C.</title>
        <authorList>
            <person name="Zheng Z."/>
        </authorList>
    </citation>
    <scope>NUCLEOTIDE SEQUENCE</scope>
    <source>
        <strain evidence="11">ZZ-2019</strain>
        <tissue evidence="11">Adductor muscle</tissue>
    </source>
</reference>
<dbReference type="Pfam" id="PF02174">
    <property type="entry name" value="IRS"/>
    <property type="match status" value="1"/>
</dbReference>
<dbReference type="AlphaFoldDB" id="A0AA88Y055"/>
<dbReference type="GO" id="GO:0003779">
    <property type="term" value="F:actin binding"/>
    <property type="evidence" value="ECO:0007669"/>
    <property type="project" value="UniProtKB-KW"/>
</dbReference>
<proteinExistence type="inferred from homology"/>
<dbReference type="Gene3D" id="1.20.80.10">
    <property type="match status" value="2"/>
</dbReference>
<evidence type="ECO:0000256" key="5">
    <source>
        <dbReference type="ARBA" id="ARBA00022741"/>
    </source>
</evidence>
<dbReference type="SMART" id="SM00295">
    <property type="entry name" value="B41"/>
    <property type="match status" value="1"/>
</dbReference>
<evidence type="ECO:0000259" key="10">
    <source>
        <dbReference type="PROSITE" id="PS51016"/>
    </source>
</evidence>
<feature type="domain" description="FERM" evidence="9">
    <location>
        <begin position="1"/>
        <end position="243"/>
    </location>
</feature>
<keyword evidence="8" id="KW-0009">Actin-binding</keyword>
<dbReference type="GO" id="GO:0005856">
    <property type="term" value="C:cytoskeleton"/>
    <property type="evidence" value="ECO:0007669"/>
    <property type="project" value="InterPro"/>
</dbReference>
<dbReference type="SUPFAM" id="SSF50729">
    <property type="entry name" value="PH domain-like"/>
    <property type="match status" value="1"/>
</dbReference>
<evidence type="ECO:0000256" key="6">
    <source>
        <dbReference type="ARBA" id="ARBA00022840"/>
    </source>
</evidence>
<dbReference type="CDD" id="cd14473">
    <property type="entry name" value="FERM_B-lobe"/>
    <property type="match status" value="2"/>
</dbReference>
<dbReference type="PROSITE" id="PS50057">
    <property type="entry name" value="FERM_3"/>
    <property type="match status" value="2"/>
</dbReference>
<dbReference type="Pfam" id="PF21998">
    <property type="entry name" value="FERM_C1_MyoVII"/>
    <property type="match status" value="1"/>
</dbReference>
<dbReference type="InterPro" id="IPR051567">
    <property type="entry name" value="Unconventional_Myosin_ATPase"/>
</dbReference>
<dbReference type="GO" id="GO:0005737">
    <property type="term" value="C:cytoplasm"/>
    <property type="evidence" value="ECO:0007669"/>
    <property type="project" value="UniProtKB-SubCell"/>
</dbReference>
<dbReference type="InterPro" id="IPR019749">
    <property type="entry name" value="Band_41_domain"/>
</dbReference>
<name>A0AA88Y055_PINIB</name>
<dbReference type="InterPro" id="IPR014352">
    <property type="entry name" value="FERM/acyl-CoA-bd_prot_sf"/>
</dbReference>
<evidence type="ECO:0000256" key="4">
    <source>
        <dbReference type="ARBA" id="ARBA00022737"/>
    </source>
</evidence>
<gene>
    <name evidence="11" type="ORF">FSP39_020064</name>
</gene>
<comment type="subcellular location">
    <subcellularLocation>
        <location evidence="1">Cytoplasm</location>
    </subcellularLocation>
</comment>
<evidence type="ECO:0000313" key="11">
    <source>
        <dbReference type="EMBL" id="KAK3095857.1"/>
    </source>
</evidence>
<dbReference type="InterPro" id="IPR019748">
    <property type="entry name" value="FERM_central"/>
</dbReference>
<feature type="domain" description="MyTH4" evidence="10">
    <location>
        <begin position="378"/>
        <end position="524"/>
    </location>
</feature>
<dbReference type="Proteomes" id="UP001186944">
    <property type="component" value="Unassembled WGS sequence"/>
</dbReference>
<evidence type="ECO:0000256" key="3">
    <source>
        <dbReference type="ARBA" id="ARBA00022490"/>
    </source>
</evidence>
<dbReference type="Gene3D" id="2.30.30.40">
    <property type="entry name" value="SH3 Domains"/>
    <property type="match status" value="1"/>
</dbReference>
<dbReference type="InterPro" id="IPR041793">
    <property type="entry name" value="MyoVII_FERM_C1"/>
</dbReference>
<dbReference type="InterPro" id="IPR000857">
    <property type="entry name" value="MyTH4_dom"/>
</dbReference>
<keyword evidence="4" id="KW-0677">Repeat</keyword>
<dbReference type="GO" id="GO:0005524">
    <property type="term" value="F:ATP binding"/>
    <property type="evidence" value="ECO:0007669"/>
    <property type="project" value="UniProtKB-KW"/>
</dbReference>
<keyword evidence="3" id="KW-0963">Cytoplasm</keyword>
<dbReference type="InterPro" id="IPR002404">
    <property type="entry name" value="IRS_PTB"/>
</dbReference>
<dbReference type="PROSITE" id="PS51016">
    <property type="entry name" value="MYTH4"/>
    <property type="match status" value="1"/>
</dbReference>
<comment type="similarity">
    <text evidence="2">Belongs to the TRAFAC class myosin-kinesin ATPase superfamily. Myosin family.</text>
</comment>
<evidence type="ECO:0000256" key="8">
    <source>
        <dbReference type="ARBA" id="ARBA00023203"/>
    </source>
</evidence>
<keyword evidence="7" id="KW-0505">Motor protein</keyword>
<dbReference type="SMART" id="SM00139">
    <property type="entry name" value="MyTH4"/>
    <property type="match status" value="1"/>
</dbReference>
<evidence type="ECO:0000313" key="12">
    <source>
        <dbReference type="Proteomes" id="UP001186944"/>
    </source>
</evidence>
<dbReference type="InterPro" id="IPR000299">
    <property type="entry name" value="FERM_domain"/>
</dbReference>
<sequence>MDAVAECEQHTKQMGMRESSSQWRLYFRKEFFTPWNDPKSDTMATDLIYQQVMRGITVGEYKCEKEEVLDLLAAQRYYCEYPGNTDTAKIKSFLTHWLPEEHKKAKTIDTWVQEVTQKLQNDIIKEKPEIESLKRDIVIFSKNKWFNIFSRFYDASKVYTPTGSYHDSILGLNSRGLYIMDEQEDIKSQVLFIEIVSVSRSRHSVTVQTVSGEECSVHSTHSEDLYTLLSTFLDGLRLQSKYALVIQDSTQIEGAIGVSVTKGDLVILDQPYEVYVQEDVISGTCKRTGKLHTMPRDLLYVLPAIEEPPPEIMGMLSVQLRKDTSHFPTVPLYQEEHSLQNYAKVNFRSTSDNTINKLLSKASFKRSAKDKSLAAWQFQKDAIKKPLLRRTLIKEEIRGTSCRSFLQYMGDAPIKDSMSEMDIANELIIEPAMRSRHMRDEVYCQVVKQITNNPDRSSEEKGWQLLYLLSSCAVPSSDLYDECEQFMKMNRHGMAQRCLEQFRRRKREGARLYPPHTKEHENFSSKSKTIKISIAFPFQKQQHEFEMDPSSRVMDLKKQLVDQYGLESTEEYGLCFGLKDRVISANDEEYFLDALSSVERFWMRPIPISNGTDPRPGPSQPLVTVVHVFYSLIGFFVCLYQPQTRSLTTSSQCCSCFLQHNWILCLSVCLTGTDPRPGPSQPLVSVVHVFFLKKLWVNVEPGKNNNADTMFHFPQEVPNYLRGYHSCSDKDAGKLGALIYHSNFGDDLSAMEFFGDNITALIPTPLIEKKAITEWKKMVEQNLESTKGLKSNDAKLAFLRILSQWPTFGSVFFQVKQRSLKSFPKHILFAVNSEGIMFLDLNTKNVLAKYPYNKIPNWAFDEQSFTLVIGEGSSANKLYLETNLGHNIDDIIMSYVALMMNMHIKRKPNYSGVTVGESIC</sequence>
<evidence type="ECO:0000256" key="2">
    <source>
        <dbReference type="ARBA" id="ARBA00008314"/>
    </source>
</evidence>
<evidence type="ECO:0000256" key="7">
    <source>
        <dbReference type="ARBA" id="ARBA00023175"/>
    </source>
</evidence>
<keyword evidence="5" id="KW-0547">Nucleotide-binding</keyword>
<dbReference type="EMBL" id="VSWD01000008">
    <property type="protein sequence ID" value="KAK3095857.1"/>
    <property type="molecule type" value="Genomic_DNA"/>
</dbReference>
<feature type="domain" description="FERM" evidence="9">
    <location>
        <begin position="530"/>
        <end position="903"/>
    </location>
</feature>
<evidence type="ECO:0008006" key="13">
    <source>
        <dbReference type="Google" id="ProtNLM"/>
    </source>
</evidence>
<dbReference type="Gene3D" id="2.30.29.30">
    <property type="entry name" value="Pleckstrin-homology domain (PH domain)/Phosphotyrosine-binding domain (PTB)"/>
    <property type="match status" value="2"/>
</dbReference>
<dbReference type="InterPro" id="IPR038185">
    <property type="entry name" value="MyTH4_dom_sf"/>
</dbReference>
<keyword evidence="6" id="KW-0067">ATP-binding</keyword>
<comment type="caution">
    <text evidence="11">The sequence shown here is derived from an EMBL/GenBank/DDBJ whole genome shotgun (WGS) entry which is preliminary data.</text>
</comment>
<dbReference type="Gene3D" id="1.25.40.530">
    <property type="entry name" value="MyTH4 domain"/>
    <property type="match status" value="1"/>
</dbReference>
<keyword evidence="12" id="KW-1185">Reference proteome</keyword>
<evidence type="ECO:0000259" key="9">
    <source>
        <dbReference type="PROSITE" id="PS50057"/>
    </source>
</evidence>
<accession>A0AA88Y055</accession>
<organism evidence="11 12">
    <name type="scientific">Pinctada imbricata</name>
    <name type="common">Atlantic pearl-oyster</name>
    <name type="synonym">Pinctada martensii</name>
    <dbReference type="NCBI Taxonomy" id="66713"/>
    <lineage>
        <taxon>Eukaryota</taxon>
        <taxon>Metazoa</taxon>
        <taxon>Spiralia</taxon>
        <taxon>Lophotrochozoa</taxon>
        <taxon>Mollusca</taxon>
        <taxon>Bivalvia</taxon>
        <taxon>Autobranchia</taxon>
        <taxon>Pteriomorphia</taxon>
        <taxon>Pterioida</taxon>
        <taxon>Pterioidea</taxon>
        <taxon>Pteriidae</taxon>
        <taxon>Pinctada</taxon>
    </lineage>
</organism>
<protein>
    <recommendedName>
        <fullName evidence="13">FERM domain-containing protein</fullName>
    </recommendedName>
</protein>
<dbReference type="PANTHER" id="PTHR22692">
    <property type="entry name" value="MYOSIN VII, XV"/>
    <property type="match status" value="1"/>
</dbReference>
<dbReference type="InterPro" id="IPR011993">
    <property type="entry name" value="PH-like_dom_sf"/>
</dbReference>